<sequence length="430" mass="49048">MGGQAFGTGPDAPYTPRMPTPVYQQVRDNCHGALREHFLYVATPIPGPAKADHGDIDILVAIERRTIFPRDSGEAAGRETSQLMKVIMDALKADHAIVTGNSANLAIPWPEEMVDEEGDTQMSDRDPNVPKKQHIQVDVRICADLDQLCWVLFKHGHGDMWNILGSTIRPLGLTVDEDAMYLRIPEIEEFDRKRAKIMLSNDPVEILHFLGLRIEGYWDQEFGSVQAMFDYVTTCRLFWVRQGKKGNVGVVGGEEGCKNLKSNDRRRMTGRSVYRKWVTEFIPQLQAEGKFAPADPTKSMADMRTAVRDEAFTFFHVEQEYRRRLREWQIERNMLQVKGLVKAHVPPLEPQLRGCTMSALRKILLEDDGSFKIARPAALKASDGIYDLEAVKSFIVENWKQVSRVAWFRYYGEWPQDQQPSLKRKADEAL</sequence>
<dbReference type="EMBL" id="MU839830">
    <property type="protein sequence ID" value="KAK1757568.1"/>
    <property type="molecule type" value="Genomic_DNA"/>
</dbReference>
<name>A0AAJ0BFY7_9PEZI</name>
<accession>A0AAJ0BFY7</accession>
<dbReference type="AlphaFoldDB" id="A0AAJ0BFY7"/>
<comment type="caution">
    <text evidence="1">The sequence shown here is derived from an EMBL/GenBank/DDBJ whole genome shotgun (WGS) entry which is preliminary data.</text>
</comment>
<dbReference type="Proteomes" id="UP001239445">
    <property type="component" value="Unassembled WGS sequence"/>
</dbReference>
<reference evidence="1" key="1">
    <citation type="submission" date="2023-06" db="EMBL/GenBank/DDBJ databases">
        <title>Genome-scale phylogeny and comparative genomics of the fungal order Sordariales.</title>
        <authorList>
            <consortium name="Lawrence Berkeley National Laboratory"/>
            <person name="Hensen N."/>
            <person name="Bonometti L."/>
            <person name="Westerberg I."/>
            <person name="Brannstrom I.O."/>
            <person name="Guillou S."/>
            <person name="Cros-Aarteil S."/>
            <person name="Calhoun S."/>
            <person name="Haridas S."/>
            <person name="Kuo A."/>
            <person name="Mondo S."/>
            <person name="Pangilinan J."/>
            <person name="Riley R."/>
            <person name="Labutti K."/>
            <person name="Andreopoulos B."/>
            <person name="Lipzen A."/>
            <person name="Chen C."/>
            <person name="Yanf M."/>
            <person name="Daum C."/>
            <person name="Ng V."/>
            <person name="Clum A."/>
            <person name="Steindorff A."/>
            <person name="Ohm R."/>
            <person name="Martin F."/>
            <person name="Silar P."/>
            <person name="Natvig D."/>
            <person name="Lalanne C."/>
            <person name="Gautier V."/>
            <person name="Ament-Velasquez S.L."/>
            <person name="Kruys A."/>
            <person name="Hutchinson M.I."/>
            <person name="Powell A.J."/>
            <person name="Barry K."/>
            <person name="Miller A.N."/>
            <person name="Grigoriev I.V."/>
            <person name="Debuchy R."/>
            <person name="Gladieux P."/>
            <person name="Thoren M.H."/>
            <person name="Johannesson H."/>
        </authorList>
    </citation>
    <scope>NUCLEOTIDE SEQUENCE</scope>
    <source>
        <strain evidence="1">PSN4</strain>
    </source>
</reference>
<protein>
    <submittedName>
        <fullName evidence="1">Uncharacterized protein</fullName>
    </submittedName>
</protein>
<proteinExistence type="predicted"/>
<keyword evidence="2" id="KW-1185">Reference proteome</keyword>
<evidence type="ECO:0000313" key="2">
    <source>
        <dbReference type="Proteomes" id="UP001239445"/>
    </source>
</evidence>
<organism evidence="1 2">
    <name type="scientific">Echria macrotheca</name>
    <dbReference type="NCBI Taxonomy" id="438768"/>
    <lineage>
        <taxon>Eukaryota</taxon>
        <taxon>Fungi</taxon>
        <taxon>Dikarya</taxon>
        <taxon>Ascomycota</taxon>
        <taxon>Pezizomycotina</taxon>
        <taxon>Sordariomycetes</taxon>
        <taxon>Sordariomycetidae</taxon>
        <taxon>Sordariales</taxon>
        <taxon>Schizotheciaceae</taxon>
        <taxon>Echria</taxon>
    </lineage>
</organism>
<evidence type="ECO:0000313" key="1">
    <source>
        <dbReference type="EMBL" id="KAK1757568.1"/>
    </source>
</evidence>
<gene>
    <name evidence="1" type="ORF">QBC47DRAFT_160531</name>
</gene>